<sequence length="371" mass="37969">MVVGSCPVGAAGAVGGTSSVCRSYTRPRYWAGPLGGVADGGGVTGDTGRRYAERMGLSGRRYGVGGWQAMVVRQHRSGGGARAVCALAVVGVIAATAGCSGGGGGGDRAVADDRGGADALDAVHRAAAVLAGTVSGTGTAVAGVAPASRAVVGTAQVRTAMETAAGGTRVTVRGRGSYDFRSGRGRLTVVLPKDAAGEDEHRPITELLAPGALYMMNRGAGVPADKWVRVDTTVLEDGNLVTGGVTDPMAAAELLCGARQVTYVEKTVLAGVPVRHYRGAADIGLAAREATPGSRGALAAAAKGFRTDTVPFDAYLDEQGRLRKVRHRFSFTNEGPEVEVVSTTLLYGFGVPVSVRLPDDRDIYTGQIRQR</sequence>
<dbReference type="AlphaFoldDB" id="A0A1K2EMU4"/>
<evidence type="ECO:0000313" key="1">
    <source>
        <dbReference type="EMBL" id="SFY36755.1"/>
    </source>
</evidence>
<evidence type="ECO:0008006" key="3">
    <source>
        <dbReference type="Google" id="ProtNLM"/>
    </source>
</evidence>
<name>A0A1K2EMU4_STRAR</name>
<dbReference type="SUPFAM" id="SSF89392">
    <property type="entry name" value="Prokaryotic lipoproteins and lipoprotein localization factors"/>
    <property type="match status" value="1"/>
</dbReference>
<accession>A0A1K2EMU4</accession>
<protein>
    <recommendedName>
        <fullName evidence="3">Lipoprotein</fullName>
    </recommendedName>
</protein>
<gene>
    <name evidence="1" type="ORF">SAMN02787144_1020151</name>
</gene>
<reference evidence="1 2" key="1">
    <citation type="submission" date="2016-11" db="EMBL/GenBank/DDBJ databases">
        <authorList>
            <person name="Jaros S."/>
            <person name="Januszkiewicz K."/>
            <person name="Wedrychowicz H."/>
        </authorList>
    </citation>
    <scope>NUCLEOTIDE SEQUENCE [LARGE SCALE GENOMIC DNA]</scope>
    <source>
        <strain evidence="1 2">OK807</strain>
    </source>
</reference>
<dbReference type="Gene3D" id="2.50.20.20">
    <property type="match status" value="1"/>
</dbReference>
<dbReference type="STRING" id="1893.SAMN02787144_1020151"/>
<evidence type="ECO:0000313" key="2">
    <source>
        <dbReference type="Proteomes" id="UP000181909"/>
    </source>
</evidence>
<proteinExistence type="predicted"/>
<dbReference type="EMBL" id="FPJO01000020">
    <property type="protein sequence ID" value="SFY36755.1"/>
    <property type="molecule type" value="Genomic_DNA"/>
</dbReference>
<dbReference type="InterPro" id="IPR029046">
    <property type="entry name" value="LolA/LolB/LppX"/>
</dbReference>
<organism evidence="1 2">
    <name type="scientific">Streptomyces atratus</name>
    <dbReference type="NCBI Taxonomy" id="1893"/>
    <lineage>
        <taxon>Bacteria</taxon>
        <taxon>Bacillati</taxon>
        <taxon>Actinomycetota</taxon>
        <taxon>Actinomycetes</taxon>
        <taxon>Kitasatosporales</taxon>
        <taxon>Streptomycetaceae</taxon>
        <taxon>Streptomyces</taxon>
    </lineage>
</organism>
<dbReference type="Proteomes" id="UP000181909">
    <property type="component" value="Unassembled WGS sequence"/>
</dbReference>